<sequence>MADIRAQQFMIKVMPKTNETIHSEEEIPEILALNKEYDIVFVQPKGLPPTRRSFDHRILWENNSNPINLRPYRYSSK</sequence>
<evidence type="ECO:0000313" key="1">
    <source>
        <dbReference type="EMBL" id="KAH0754533.1"/>
    </source>
</evidence>
<keyword evidence="2" id="KW-1185">Reference proteome</keyword>
<gene>
    <name evidence="1" type="ORF">KY290_024803</name>
</gene>
<comment type="caution">
    <text evidence="1">The sequence shown here is derived from an EMBL/GenBank/DDBJ whole genome shotgun (WGS) entry which is preliminary data.</text>
</comment>
<accession>A0ABQ7URU4</accession>
<reference evidence="1 2" key="1">
    <citation type="journal article" date="2021" name="bioRxiv">
        <title>Chromosome-scale and haplotype-resolved genome assembly of a tetraploid potato cultivar.</title>
        <authorList>
            <person name="Sun H."/>
            <person name="Jiao W.-B."/>
            <person name="Krause K."/>
            <person name="Campoy J.A."/>
            <person name="Goel M."/>
            <person name="Folz-Donahue K."/>
            <person name="Kukat C."/>
            <person name="Huettel B."/>
            <person name="Schneeberger K."/>
        </authorList>
    </citation>
    <scope>NUCLEOTIDE SEQUENCE [LARGE SCALE GENOMIC DNA]</scope>
    <source>
        <strain evidence="1">SolTubOtavaFocal</strain>
        <tissue evidence="1">Leaves</tissue>
    </source>
</reference>
<dbReference type="Proteomes" id="UP000826656">
    <property type="component" value="Unassembled WGS sequence"/>
</dbReference>
<protein>
    <submittedName>
        <fullName evidence="1">Uncharacterized protein</fullName>
    </submittedName>
</protein>
<name>A0ABQ7URU4_SOLTU</name>
<evidence type="ECO:0000313" key="2">
    <source>
        <dbReference type="Proteomes" id="UP000826656"/>
    </source>
</evidence>
<proteinExistence type="predicted"/>
<organism evidence="1 2">
    <name type="scientific">Solanum tuberosum</name>
    <name type="common">Potato</name>
    <dbReference type="NCBI Taxonomy" id="4113"/>
    <lineage>
        <taxon>Eukaryota</taxon>
        <taxon>Viridiplantae</taxon>
        <taxon>Streptophyta</taxon>
        <taxon>Embryophyta</taxon>
        <taxon>Tracheophyta</taxon>
        <taxon>Spermatophyta</taxon>
        <taxon>Magnoliopsida</taxon>
        <taxon>eudicotyledons</taxon>
        <taxon>Gunneridae</taxon>
        <taxon>Pentapetalae</taxon>
        <taxon>asterids</taxon>
        <taxon>lamiids</taxon>
        <taxon>Solanales</taxon>
        <taxon>Solanaceae</taxon>
        <taxon>Solanoideae</taxon>
        <taxon>Solaneae</taxon>
        <taxon>Solanum</taxon>
    </lineage>
</organism>
<dbReference type="EMBL" id="JAIVGD010000018">
    <property type="protein sequence ID" value="KAH0754533.1"/>
    <property type="molecule type" value="Genomic_DNA"/>
</dbReference>